<feature type="compositionally biased region" description="Low complexity" evidence="1">
    <location>
        <begin position="349"/>
        <end position="360"/>
    </location>
</feature>
<dbReference type="EMBL" id="CAJVPP010017718">
    <property type="protein sequence ID" value="CAG8733337.1"/>
    <property type="molecule type" value="Genomic_DNA"/>
</dbReference>
<evidence type="ECO:0000313" key="3">
    <source>
        <dbReference type="EMBL" id="CAG8733337.1"/>
    </source>
</evidence>
<name>A0A9N9NGY8_FUNMO</name>
<keyword evidence="2" id="KW-0812">Transmembrane</keyword>
<protein>
    <submittedName>
        <fullName evidence="3">11593_t:CDS:1</fullName>
    </submittedName>
</protein>
<keyword evidence="2" id="KW-0472">Membrane</keyword>
<feature type="non-terminal residue" evidence="3">
    <location>
        <position position="1"/>
    </location>
</feature>
<feature type="transmembrane region" description="Helical" evidence="2">
    <location>
        <begin position="294"/>
        <end position="316"/>
    </location>
</feature>
<reference evidence="3" key="1">
    <citation type="submission" date="2021-06" db="EMBL/GenBank/DDBJ databases">
        <authorList>
            <person name="Kallberg Y."/>
            <person name="Tangrot J."/>
            <person name="Rosling A."/>
        </authorList>
    </citation>
    <scope>NUCLEOTIDE SEQUENCE</scope>
    <source>
        <strain evidence="3">87-6 pot B 2015</strain>
    </source>
</reference>
<feature type="compositionally biased region" description="Low complexity" evidence="1">
    <location>
        <begin position="388"/>
        <end position="423"/>
    </location>
</feature>
<feature type="non-terminal residue" evidence="3">
    <location>
        <position position="423"/>
    </location>
</feature>
<feature type="region of interest" description="Disordered" evidence="1">
    <location>
        <begin position="338"/>
        <end position="360"/>
    </location>
</feature>
<keyword evidence="2" id="KW-1133">Transmembrane helix</keyword>
<feature type="transmembrane region" description="Helical" evidence="2">
    <location>
        <begin position="265"/>
        <end position="288"/>
    </location>
</feature>
<feature type="transmembrane region" description="Helical" evidence="2">
    <location>
        <begin position="138"/>
        <end position="157"/>
    </location>
</feature>
<accession>A0A9N9NGY8</accession>
<proteinExistence type="predicted"/>
<comment type="caution">
    <text evidence="3">The sequence shown here is derived from an EMBL/GenBank/DDBJ whole genome shotgun (WGS) entry which is preliminary data.</text>
</comment>
<sequence length="423" mass="47789">VSAKIPPLETKVKVGLRKRQDTTFKFIPKVIVFTSMNEGVPGIKEFYSGDRDVLEKSIPGLTLLKYEDIYELKEINTEIARAKITSGKSKWDDLVKSPSWITWSVIMSIIYVIIIIVSMFLLVNNFKQFGFIVRNIKIYCYPGITFVCILGIIKLTIDPIHEAAIDLFTCALISHSKDLILFIIFTILEIQWKKAASIICQTHQHYSKHASNLIIKLSFTLEYVSIGLVGIEFILFGSYIFTALRKKVQRQRLRYKRKVTAIKVLIMNISFAFAIVFFVVTDALQFLIPTVVNLWLHLVLGNLGTAIACIIIILVLQDEIIGKNLQLANNTNRNFNNFNDNYNRDNRSSHSYSSSSSSMNRSSIEVTSTVTQDMISINRLSLDAQPVSTLSSPRPSISSPRLSISSPRPSLSSTRPPRNLTTI</sequence>
<dbReference type="Proteomes" id="UP000789375">
    <property type="component" value="Unassembled WGS sequence"/>
</dbReference>
<evidence type="ECO:0000313" key="4">
    <source>
        <dbReference type="Proteomes" id="UP000789375"/>
    </source>
</evidence>
<gene>
    <name evidence="3" type="ORF">FMOSSE_LOCUS15753</name>
</gene>
<feature type="region of interest" description="Disordered" evidence="1">
    <location>
        <begin position="386"/>
        <end position="423"/>
    </location>
</feature>
<feature type="transmembrane region" description="Helical" evidence="2">
    <location>
        <begin position="100"/>
        <end position="126"/>
    </location>
</feature>
<keyword evidence="4" id="KW-1185">Reference proteome</keyword>
<evidence type="ECO:0000256" key="1">
    <source>
        <dbReference type="SAM" id="MobiDB-lite"/>
    </source>
</evidence>
<evidence type="ECO:0000256" key="2">
    <source>
        <dbReference type="SAM" id="Phobius"/>
    </source>
</evidence>
<dbReference type="AlphaFoldDB" id="A0A9N9NGY8"/>
<feature type="transmembrane region" description="Helical" evidence="2">
    <location>
        <begin position="223"/>
        <end position="244"/>
    </location>
</feature>
<organism evidence="3 4">
    <name type="scientific">Funneliformis mosseae</name>
    <name type="common">Endomycorrhizal fungus</name>
    <name type="synonym">Glomus mosseae</name>
    <dbReference type="NCBI Taxonomy" id="27381"/>
    <lineage>
        <taxon>Eukaryota</taxon>
        <taxon>Fungi</taxon>
        <taxon>Fungi incertae sedis</taxon>
        <taxon>Mucoromycota</taxon>
        <taxon>Glomeromycotina</taxon>
        <taxon>Glomeromycetes</taxon>
        <taxon>Glomerales</taxon>
        <taxon>Glomeraceae</taxon>
        <taxon>Funneliformis</taxon>
    </lineage>
</organism>